<feature type="region of interest" description="Disordered" evidence="5">
    <location>
        <begin position="725"/>
        <end position="756"/>
    </location>
</feature>
<dbReference type="AlphaFoldDB" id="A0AAD3YBZ6"/>
<keyword evidence="8" id="KW-1185">Reference proteome</keyword>
<evidence type="ECO:0000256" key="4">
    <source>
        <dbReference type="ARBA" id="ARBA00023136"/>
    </source>
</evidence>
<evidence type="ECO:0000256" key="3">
    <source>
        <dbReference type="ARBA" id="ARBA00022989"/>
    </source>
</evidence>
<feature type="compositionally biased region" description="Basic residues" evidence="5">
    <location>
        <begin position="276"/>
        <end position="286"/>
    </location>
</feature>
<feature type="compositionally biased region" description="Polar residues" evidence="5">
    <location>
        <begin position="736"/>
        <end position="745"/>
    </location>
</feature>
<evidence type="ECO:0000313" key="7">
    <source>
        <dbReference type="EMBL" id="GMK56603.1"/>
    </source>
</evidence>
<keyword evidence="3 6" id="KW-1133">Transmembrane helix</keyword>
<protein>
    <recommendedName>
        <fullName evidence="9">Golgi apparatus membrane protein TVP38</fullName>
    </recommendedName>
</protein>
<keyword evidence="4 6" id="KW-0472">Membrane</keyword>
<sequence>MAQRSSTAPQPPRLRARTATVSFGHMSRDIAGVVMVEAPSEFGVMGSITSSPVSLGGSNSLGVRTGRRTSKSVSGARPPLSTSASSHRTLAYSNPYAPEAGPSTGGPSGGSPSPSLGPTRVRNGLKRRISTPNLFKGRSLVLDDEGGAEPDRSHGATTPISSGLQAPSKVNKIVETRARSTSTSIVVPQTFVAQAQSPTTFAEEPTIVTLPPQSSTALPTPPWSGMYVTPPSPPSSAAARVYEPDPPEQDSATDLLSSAYDMGETVFSRVISWVRPKRQRRSRRRSHGSDEDSEKGLNGSEGEEELDEKDGSEAPTRSGRVWNLIPGSRTPDSPNYFALPPTPPDDCPYDQMGCTSLPTPAISSQSLSHNGPTKRQRRASRAAALKQAQADGWWVKVYRTVSVSGSDKTAEVLRELGWTVGLLVLLFIVSLLLAVYAFMSMPVTHLKSMPKSTTDLQLLSADIRTYMKSSNSGWWHTVGVLTYVGCWKHAWSVPGAVVLNILVGSLFDTVPALGLLTLITASGSLGAYMLSRPLAPLIGVLFPKPLALVRAALAPDSVPHPSNVAGVRGETITPLRVSDDPREPPLGAPEDRPNVWSRLFLMRAMGFVPWSGMNVACGVVGVDWRIFWLTTAGGSASWSYVTASVGNILGSLALPTQGEDGVEVQGESLTSLLRDPWLIFKLVALTIVTILPVLLKRRIRRNPVDDTDSDDDSLSDLPTRSLLQPHSMLGLDTGPPSLSINTANLDSGEEYPSEPASPLAMSLASFTPTPHMFDLLSFGRTAMRQGVRFVVGGTRTVVTRAQRVLSDQ</sequence>
<dbReference type="Proteomes" id="UP001222932">
    <property type="component" value="Unassembled WGS sequence"/>
</dbReference>
<feature type="compositionally biased region" description="Polar residues" evidence="5">
    <location>
        <begin position="360"/>
        <end position="371"/>
    </location>
</feature>
<reference evidence="7" key="1">
    <citation type="journal article" date="2023" name="BMC Genomics">
        <title>Chromosome-level genome assemblies of Cutaneotrichosporon spp. (Trichosporonales, Basidiomycota) reveal imbalanced evolution between nucleotide sequences and chromosome synteny.</title>
        <authorList>
            <person name="Kobayashi Y."/>
            <person name="Kayamori A."/>
            <person name="Aoki K."/>
            <person name="Shiwa Y."/>
            <person name="Matsutani M."/>
            <person name="Fujita N."/>
            <person name="Sugita T."/>
            <person name="Iwasaki W."/>
            <person name="Tanaka N."/>
            <person name="Takashima M."/>
        </authorList>
    </citation>
    <scope>NUCLEOTIDE SEQUENCE</scope>
    <source>
        <strain evidence="7">HIS016</strain>
    </source>
</reference>
<feature type="compositionally biased region" description="Polar residues" evidence="5">
    <location>
        <begin position="48"/>
        <end position="62"/>
    </location>
</feature>
<dbReference type="GO" id="GO:0016020">
    <property type="term" value="C:membrane"/>
    <property type="evidence" value="ECO:0007669"/>
    <property type="project" value="UniProtKB-SubCell"/>
</dbReference>
<dbReference type="InterPro" id="IPR045014">
    <property type="entry name" value="TM41A/B"/>
</dbReference>
<accession>A0AAD3YBZ6</accession>
<dbReference type="EMBL" id="BTCM01000003">
    <property type="protein sequence ID" value="GMK56603.1"/>
    <property type="molecule type" value="Genomic_DNA"/>
</dbReference>
<gene>
    <name evidence="7" type="ORF">CspeluHIS016_0304430</name>
</gene>
<proteinExistence type="predicted"/>
<comment type="caution">
    <text evidence="7">The sequence shown here is derived from an EMBL/GenBank/DDBJ whole genome shotgun (WGS) entry which is preliminary data.</text>
</comment>
<feature type="region of interest" description="Disordered" evidence="5">
    <location>
        <begin position="48"/>
        <end position="169"/>
    </location>
</feature>
<feature type="region of interest" description="Disordered" evidence="5">
    <location>
        <begin position="360"/>
        <end position="382"/>
    </location>
</feature>
<feature type="transmembrane region" description="Helical" evidence="6">
    <location>
        <begin position="607"/>
        <end position="628"/>
    </location>
</feature>
<keyword evidence="2 6" id="KW-0812">Transmembrane</keyword>
<feature type="transmembrane region" description="Helical" evidence="6">
    <location>
        <begin position="416"/>
        <end position="439"/>
    </location>
</feature>
<name>A0AAD3YBZ6_9TREE</name>
<comment type="subcellular location">
    <subcellularLocation>
        <location evidence="1">Membrane</location>
        <topology evidence="1">Multi-pass membrane protein</topology>
    </subcellularLocation>
</comment>
<evidence type="ECO:0000256" key="5">
    <source>
        <dbReference type="SAM" id="MobiDB-lite"/>
    </source>
</evidence>
<dbReference type="PANTHER" id="PTHR43220:SF21">
    <property type="entry name" value="TRANSMEMBRANE PROTEIN 41A"/>
    <property type="match status" value="1"/>
</dbReference>
<evidence type="ECO:0008006" key="9">
    <source>
        <dbReference type="Google" id="ProtNLM"/>
    </source>
</evidence>
<evidence type="ECO:0000256" key="6">
    <source>
        <dbReference type="SAM" id="Phobius"/>
    </source>
</evidence>
<organism evidence="7 8">
    <name type="scientific">Cutaneotrichosporon spelunceum</name>
    <dbReference type="NCBI Taxonomy" id="1672016"/>
    <lineage>
        <taxon>Eukaryota</taxon>
        <taxon>Fungi</taxon>
        <taxon>Dikarya</taxon>
        <taxon>Basidiomycota</taxon>
        <taxon>Agaricomycotina</taxon>
        <taxon>Tremellomycetes</taxon>
        <taxon>Trichosporonales</taxon>
        <taxon>Trichosporonaceae</taxon>
        <taxon>Cutaneotrichosporon</taxon>
    </lineage>
</organism>
<evidence type="ECO:0000256" key="2">
    <source>
        <dbReference type="ARBA" id="ARBA00022692"/>
    </source>
</evidence>
<dbReference type="PANTHER" id="PTHR43220">
    <property type="match status" value="1"/>
</dbReference>
<feature type="transmembrane region" description="Helical" evidence="6">
    <location>
        <begin position="677"/>
        <end position="695"/>
    </location>
</feature>
<feature type="compositionally biased region" description="Low complexity" evidence="5">
    <location>
        <begin position="110"/>
        <end position="119"/>
    </location>
</feature>
<evidence type="ECO:0000313" key="8">
    <source>
        <dbReference type="Proteomes" id="UP001222932"/>
    </source>
</evidence>
<feature type="region of interest" description="Disordered" evidence="5">
    <location>
        <begin position="204"/>
        <end position="253"/>
    </location>
</feature>
<feature type="compositionally biased region" description="Polar residues" evidence="5">
    <location>
        <begin position="80"/>
        <end position="92"/>
    </location>
</feature>
<reference evidence="7" key="2">
    <citation type="submission" date="2023-06" db="EMBL/GenBank/DDBJ databases">
        <authorList>
            <person name="Kobayashi Y."/>
            <person name="Kayamori A."/>
            <person name="Aoki K."/>
            <person name="Shiwa Y."/>
            <person name="Fujita N."/>
            <person name="Sugita T."/>
            <person name="Iwasaki W."/>
            <person name="Tanaka N."/>
            <person name="Takashima M."/>
        </authorList>
    </citation>
    <scope>NUCLEOTIDE SEQUENCE</scope>
    <source>
        <strain evidence="7">HIS016</strain>
    </source>
</reference>
<feature type="compositionally biased region" description="Polar residues" evidence="5">
    <location>
        <begin position="155"/>
        <end position="165"/>
    </location>
</feature>
<feature type="compositionally biased region" description="Acidic residues" evidence="5">
    <location>
        <begin position="301"/>
        <end position="310"/>
    </location>
</feature>
<feature type="region of interest" description="Disordered" evidence="5">
    <location>
        <begin position="276"/>
        <end position="348"/>
    </location>
</feature>
<evidence type="ECO:0000256" key="1">
    <source>
        <dbReference type="ARBA" id="ARBA00004141"/>
    </source>
</evidence>